<gene>
    <name evidence="1" type="ORF">K6Y31_13590</name>
</gene>
<accession>A0ABS8WBH8</accession>
<evidence type="ECO:0000313" key="1">
    <source>
        <dbReference type="EMBL" id="MCE2595840.1"/>
    </source>
</evidence>
<name>A0ABS8WBH8_9GAMM</name>
<protein>
    <recommendedName>
        <fullName evidence="3">Lipoprotein</fullName>
    </recommendedName>
</protein>
<organism evidence="1 2">
    <name type="scientific">Motilimonas cestriensis</name>
    <dbReference type="NCBI Taxonomy" id="2742685"/>
    <lineage>
        <taxon>Bacteria</taxon>
        <taxon>Pseudomonadati</taxon>
        <taxon>Pseudomonadota</taxon>
        <taxon>Gammaproteobacteria</taxon>
        <taxon>Alteromonadales</taxon>
        <taxon>Alteromonadales genera incertae sedis</taxon>
        <taxon>Motilimonas</taxon>
    </lineage>
</organism>
<dbReference type="EMBL" id="JAIMJA010000013">
    <property type="protein sequence ID" value="MCE2595840.1"/>
    <property type="molecule type" value="Genomic_DNA"/>
</dbReference>
<sequence length="118" mass="13708">MRYLLLLPILFSCSVAARIYSKDQVYLKKTREERGLVVSVQSRVEGFLICQLRFRRDAVWMVLAAKEQGRPLLLPQANYHEPSLQCSDYVGNKPHGAIWRVQPYKTAIPEKNKLIEVY</sequence>
<evidence type="ECO:0000313" key="2">
    <source>
        <dbReference type="Proteomes" id="UP001201273"/>
    </source>
</evidence>
<comment type="caution">
    <text evidence="1">The sequence shown here is derived from an EMBL/GenBank/DDBJ whole genome shotgun (WGS) entry which is preliminary data.</text>
</comment>
<dbReference type="RefSeq" id="WP_233053504.1">
    <property type="nucleotide sequence ID" value="NZ_JAIMJA010000013.1"/>
</dbReference>
<proteinExistence type="predicted"/>
<reference evidence="1 2" key="1">
    <citation type="journal article" date="2022" name="Environ. Microbiol. Rep.">
        <title>Eco-phylogenetic analyses reveal divergent evolution of vitamin B12 metabolism in the marine bacterial family 'Psychromonadaceae'.</title>
        <authorList>
            <person name="Jin X."/>
            <person name="Yang Y."/>
            <person name="Cao H."/>
            <person name="Gao B."/>
            <person name="Zhao Z."/>
        </authorList>
    </citation>
    <scope>NUCLEOTIDE SEQUENCE [LARGE SCALE GENOMIC DNA]</scope>
    <source>
        <strain evidence="1 2">MKS20</strain>
    </source>
</reference>
<evidence type="ECO:0008006" key="3">
    <source>
        <dbReference type="Google" id="ProtNLM"/>
    </source>
</evidence>
<dbReference type="Proteomes" id="UP001201273">
    <property type="component" value="Unassembled WGS sequence"/>
</dbReference>
<keyword evidence="2" id="KW-1185">Reference proteome</keyword>